<dbReference type="InterPro" id="IPR007065">
    <property type="entry name" value="HPP"/>
</dbReference>
<gene>
    <name evidence="2" type="ORF">IAQ69_01540</name>
</gene>
<dbReference type="InterPro" id="IPR000644">
    <property type="entry name" value="CBS_dom"/>
</dbReference>
<feature type="domain" description="CBS" evidence="1">
    <location>
        <begin position="309"/>
        <end position="367"/>
    </location>
</feature>
<protein>
    <submittedName>
        <fullName evidence="2">HPP family protein</fullName>
    </submittedName>
</protein>
<proteinExistence type="predicted"/>
<dbReference type="InterPro" id="IPR058581">
    <property type="entry name" value="TM_HPP"/>
</dbReference>
<evidence type="ECO:0000259" key="1">
    <source>
        <dbReference type="PROSITE" id="PS51371"/>
    </source>
</evidence>
<dbReference type="Pfam" id="PF00571">
    <property type="entry name" value="CBS"/>
    <property type="match status" value="2"/>
</dbReference>
<dbReference type="RefSeq" id="WP_034704289.1">
    <property type="nucleotide sequence ID" value="NZ_CP060811.1"/>
</dbReference>
<name>A0A427M4Q8_9GAMM</name>
<dbReference type="AlphaFoldDB" id="A0A427M4Q8"/>
<accession>A0A427M4Q8</accession>
<dbReference type="SUPFAM" id="SSF54631">
    <property type="entry name" value="CBS-domain pair"/>
    <property type="match status" value="1"/>
</dbReference>
<dbReference type="InterPro" id="IPR046342">
    <property type="entry name" value="CBS_dom_sf"/>
</dbReference>
<evidence type="ECO:0000313" key="3">
    <source>
        <dbReference type="Proteomes" id="UP000596079"/>
    </source>
</evidence>
<reference evidence="2 3" key="1">
    <citation type="submission" date="2020-08" db="EMBL/GenBank/DDBJ databases">
        <title>Emergence of ISAba1-mediated novel tet(X) in Acinetobacter variabilis from a chicken farm.</title>
        <authorList>
            <person name="Peng K."/>
            <person name="Li R."/>
        </authorList>
    </citation>
    <scope>NUCLEOTIDE SEQUENCE [LARGE SCALE GENOMIC DNA]</scope>
    <source>
        <strain evidence="2 3">XM9F202-2</strain>
    </source>
</reference>
<dbReference type="PROSITE" id="PS51371">
    <property type="entry name" value="CBS"/>
    <property type="match status" value="2"/>
</dbReference>
<dbReference type="EMBL" id="CP060811">
    <property type="protein sequence ID" value="QQN88399.1"/>
    <property type="molecule type" value="Genomic_DNA"/>
</dbReference>
<dbReference type="Proteomes" id="UP000596079">
    <property type="component" value="Chromosome"/>
</dbReference>
<dbReference type="SMART" id="SM00116">
    <property type="entry name" value="CBS"/>
    <property type="match status" value="2"/>
</dbReference>
<evidence type="ECO:0000313" key="2">
    <source>
        <dbReference type="EMBL" id="QQN88399.1"/>
    </source>
</evidence>
<feature type="domain" description="CBS" evidence="1">
    <location>
        <begin position="241"/>
        <end position="297"/>
    </location>
</feature>
<dbReference type="Pfam" id="PF04982">
    <property type="entry name" value="TM_HPP"/>
    <property type="match status" value="1"/>
</dbReference>
<dbReference type="PANTHER" id="PTHR33741">
    <property type="entry name" value="TRANSMEMBRANE PROTEIN DDB_G0269096-RELATED"/>
    <property type="match status" value="1"/>
</dbReference>
<dbReference type="PANTHER" id="PTHR33741:SF5">
    <property type="entry name" value="TRANSMEMBRANE PROTEIN DDB_G0269096-RELATED"/>
    <property type="match status" value="1"/>
</dbReference>
<organism evidence="2 3">
    <name type="scientific">Acinetobacter variabilis</name>
    <dbReference type="NCBI Taxonomy" id="70346"/>
    <lineage>
        <taxon>Bacteria</taxon>
        <taxon>Pseudomonadati</taxon>
        <taxon>Pseudomonadota</taxon>
        <taxon>Gammaproteobacteria</taxon>
        <taxon>Moraxellales</taxon>
        <taxon>Moraxellaceae</taxon>
        <taxon>Acinetobacter</taxon>
    </lineage>
</organism>
<dbReference type="Gene3D" id="3.10.580.10">
    <property type="entry name" value="CBS-domain"/>
    <property type="match status" value="2"/>
</dbReference>
<sequence length="369" mass="40971">MFHSNLDWLNTLKPNFKVLPLKDRLLCGIGALLGLTVSSLLSLWILGDFEAWYIAPMGASSVLLFAVPASPLAQPWNILVGNTIAAVVGVTCALFIASPTEAFSLAVALAIILMMTTDSLHPPSGAVAITAVLGGNAVHELGYAFVFYPVLLNSILLMVIAIVFNRMIGKRYPQQAQLNTRSKDPTPTQKVTIQPQDIQEVLDQQTELLDISEYDLQKIILEAQDRANARAVNQFTCQDIMTKDVVTLHANDNIQHALDKFKEMNLMSLPVVNAEGKLVGTLAMYQVVEWFKRAADVRSSWEHQVKHIMTRKVVTVQPLQPIQDLVPYFVERSFNYIPVVSEQRLVGIISRADIIAALNQELNHFKMRA</sequence>